<evidence type="ECO:0000256" key="10">
    <source>
        <dbReference type="SAM" id="MobiDB-lite"/>
    </source>
</evidence>
<dbReference type="GO" id="GO:0051301">
    <property type="term" value="P:cell division"/>
    <property type="evidence" value="ECO:0007669"/>
    <property type="project" value="UniProtKB-KW"/>
</dbReference>
<evidence type="ECO:0000256" key="3">
    <source>
        <dbReference type="ARBA" id="ARBA00009914"/>
    </source>
</evidence>
<dbReference type="EMBL" id="JARQZJ010000035">
    <property type="protein sequence ID" value="KAK9876137.1"/>
    <property type="molecule type" value="Genomic_DNA"/>
</dbReference>
<accession>A0AAW1U7C6</accession>
<dbReference type="GO" id="GO:0005634">
    <property type="term" value="C:nucleus"/>
    <property type="evidence" value="ECO:0007669"/>
    <property type="project" value="UniProtKB-SubCell"/>
</dbReference>
<feature type="region of interest" description="Disordered" evidence="10">
    <location>
        <begin position="95"/>
        <end position="192"/>
    </location>
</feature>
<dbReference type="GO" id="GO:0051233">
    <property type="term" value="C:spindle midzone"/>
    <property type="evidence" value="ECO:0007669"/>
    <property type="project" value="TreeGrafter"/>
</dbReference>
<evidence type="ECO:0000256" key="7">
    <source>
        <dbReference type="ARBA" id="ARBA00023242"/>
    </source>
</evidence>
<protein>
    <recommendedName>
        <fullName evidence="11">Borealin C-terminal domain-containing protein</fullName>
    </recommendedName>
</protein>
<keyword evidence="4" id="KW-0158">Chromosome</keyword>
<keyword evidence="5" id="KW-0132">Cell division</keyword>
<gene>
    <name evidence="12" type="ORF">WA026_011253</name>
</gene>
<keyword evidence="13" id="KW-1185">Reference proteome</keyword>
<evidence type="ECO:0000313" key="13">
    <source>
        <dbReference type="Proteomes" id="UP001431783"/>
    </source>
</evidence>
<dbReference type="AlphaFoldDB" id="A0AAW1U7C6"/>
<evidence type="ECO:0000256" key="2">
    <source>
        <dbReference type="ARBA" id="ARBA00004584"/>
    </source>
</evidence>
<dbReference type="GO" id="GO:0000775">
    <property type="term" value="C:chromosome, centromeric region"/>
    <property type="evidence" value="ECO:0007669"/>
    <property type="project" value="UniProtKB-SubCell"/>
</dbReference>
<evidence type="ECO:0000313" key="12">
    <source>
        <dbReference type="EMBL" id="KAK9876137.1"/>
    </source>
</evidence>
<dbReference type="InterPro" id="IPR046466">
    <property type="entry name" value="Borealin_C"/>
</dbReference>
<comment type="caution">
    <text evidence="12">The sequence shown here is derived from an EMBL/GenBank/DDBJ whole genome shotgun (WGS) entry which is preliminary data.</text>
</comment>
<name>A0AAW1U7C6_9CUCU</name>
<dbReference type="Proteomes" id="UP001431783">
    <property type="component" value="Unassembled WGS sequence"/>
</dbReference>
<dbReference type="GO" id="GO:0000070">
    <property type="term" value="P:mitotic sister chromatid segregation"/>
    <property type="evidence" value="ECO:0007669"/>
    <property type="project" value="TreeGrafter"/>
</dbReference>
<evidence type="ECO:0000256" key="5">
    <source>
        <dbReference type="ARBA" id="ARBA00022618"/>
    </source>
</evidence>
<organism evidence="12 13">
    <name type="scientific">Henosepilachna vigintioctopunctata</name>
    <dbReference type="NCBI Taxonomy" id="420089"/>
    <lineage>
        <taxon>Eukaryota</taxon>
        <taxon>Metazoa</taxon>
        <taxon>Ecdysozoa</taxon>
        <taxon>Arthropoda</taxon>
        <taxon>Hexapoda</taxon>
        <taxon>Insecta</taxon>
        <taxon>Pterygota</taxon>
        <taxon>Neoptera</taxon>
        <taxon>Endopterygota</taxon>
        <taxon>Coleoptera</taxon>
        <taxon>Polyphaga</taxon>
        <taxon>Cucujiformia</taxon>
        <taxon>Coccinelloidea</taxon>
        <taxon>Coccinellidae</taxon>
        <taxon>Epilachninae</taxon>
        <taxon>Epilachnini</taxon>
        <taxon>Henosepilachna</taxon>
    </lineage>
</organism>
<dbReference type="PANTHER" id="PTHR16040">
    <property type="entry name" value="AUSTRALIN, ISOFORM A-RELATED"/>
    <property type="match status" value="1"/>
</dbReference>
<dbReference type="PANTHER" id="PTHR16040:SF7">
    <property type="entry name" value="AUSTRALIN, ISOFORM A-RELATED"/>
    <property type="match status" value="1"/>
</dbReference>
<proteinExistence type="inferred from homology"/>
<feature type="compositionally biased region" description="Polar residues" evidence="10">
    <location>
        <begin position="144"/>
        <end position="170"/>
    </location>
</feature>
<dbReference type="InterPro" id="IPR018867">
    <property type="entry name" value="Cell_div_borealin"/>
</dbReference>
<evidence type="ECO:0000256" key="1">
    <source>
        <dbReference type="ARBA" id="ARBA00004123"/>
    </source>
</evidence>
<comment type="similarity">
    <text evidence="3">Belongs to the borealin family.</text>
</comment>
<dbReference type="GO" id="GO:0032133">
    <property type="term" value="C:chromosome passenger complex"/>
    <property type="evidence" value="ECO:0007669"/>
    <property type="project" value="TreeGrafter"/>
</dbReference>
<comment type="subcellular location">
    <subcellularLocation>
        <location evidence="2">Chromosome</location>
        <location evidence="2">Centromere</location>
    </subcellularLocation>
    <subcellularLocation>
        <location evidence="1">Nucleus</location>
    </subcellularLocation>
</comment>
<dbReference type="Pfam" id="PF10512">
    <property type="entry name" value="Borealin"/>
    <property type="match status" value="1"/>
</dbReference>
<keyword evidence="8" id="KW-0131">Cell cycle</keyword>
<feature type="compositionally biased region" description="Basic and acidic residues" evidence="10">
    <location>
        <begin position="125"/>
        <end position="136"/>
    </location>
</feature>
<sequence>MPRTKQVRKAENPKESLALNKDIEATSNFEEFQNAYKLKKFEILEEKKAHLAAFKLEMKQDKLTIPVSIGNKKIKDLKLGNCSLWQSTLTSFSTHSSSVLRDNHQTKSSLNDDGGKRQTRASKRSTSELKAEETGSRSKKILRTSRSLSRSNISEQPPASNNVERASRSRSLSRNKYSRTSTFDKYKTPKNTRKIENFGTVTPKMKPNTPHVVLRRPQQGEIAISLQGSPLMTTAMVTETTANLNIPLPDGRLINIQPRKGLRASEIPELDPDIQKQLQTLRENLDKVCQYVCHK</sequence>
<feature type="domain" description="Borealin C-terminal" evidence="11">
    <location>
        <begin position="185"/>
        <end position="290"/>
    </location>
</feature>
<evidence type="ECO:0000256" key="6">
    <source>
        <dbReference type="ARBA" id="ARBA00022776"/>
    </source>
</evidence>
<evidence type="ECO:0000256" key="8">
    <source>
        <dbReference type="ARBA" id="ARBA00023306"/>
    </source>
</evidence>
<keyword evidence="6" id="KW-0498">Mitosis</keyword>
<keyword evidence="9" id="KW-0137">Centromere</keyword>
<reference evidence="12 13" key="1">
    <citation type="submission" date="2023-03" db="EMBL/GenBank/DDBJ databases">
        <title>Genome insight into feeding habits of ladybird beetles.</title>
        <authorList>
            <person name="Li H.-S."/>
            <person name="Huang Y.-H."/>
            <person name="Pang H."/>
        </authorList>
    </citation>
    <scope>NUCLEOTIDE SEQUENCE [LARGE SCALE GENOMIC DNA]</scope>
    <source>
        <strain evidence="12">SYSU_2023b</strain>
        <tissue evidence="12">Whole body</tissue>
    </source>
</reference>
<evidence type="ECO:0000256" key="9">
    <source>
        <dbReference type="ARBA" id="ARBA00023328"/>
    </source>
</evidence>
<keyword evidence="7" id="KW-0539">Nucleus</keyword>
<evidence type="ECO:0000259" key="11">
    <source>
        <dbReference type="Pfam" id="PF10512"/>
    </source>
</evidence>
<evidence type="ECO:0000256" key="4">
    <source>
        <dbReference type="ARBA" id="ARBA00022454"/>
    </source>
</evidence>